<keyword evidence="1" id="KW-1133">Transmembrane helix</keyword>
<reference evidence="3 4" key="1">
    <citation type="submission" date="2013-05" db="EMBL/GenBank/DDBJ databases">
        <title>Draft genome of the parasitic nematode Anyclostoma ceylanicum.</title>
        <authorList>
            <person name="Mitreva M."/>
        </authorList>
    </citation>
    <scope>NUCLEOTIDE SEQUENCE [LARGE SCALE GENOMIC DNA]</scope>
</reference>
<evidence type="ECO:0000256" key="1">
    <source>
        <dbReference type="SAM" id="Phobius"/>
    </source>
</evidence>
<feature type="transmembrane region" description="Helical" evidence="1">
    <location>
        <begin position="107"/>
        <end position="124"/>
    </location>
</feature>
<evidence type="ECO:0000313" key="3">
    <source>
        <dbReference type="EMBL" id="EPB75750.1"/>
    </source>
</evidence>
<keyword evidence="4" id="KW-1185">Reference proteome</keyword>
<proteinExistence type="predicted"/>
<organism evidence="3 4">
    <name type="scientific">Ancylostoma ceylanicum</name>
    <dbReference type="NCBI Taxonomy" id="53326"/>
    <lineage>
        <taxon>Eukaryota</taxon>
        <taxon>Metazoa</taxon>
        <taxon>Ecdysozoa</taxon>
        <taxon>Nematoda</taxon>
        <taxon>Chromadorea</taxon>
        <taxon>Rhabditida</taxon>
        <taxon>Rhabditina</taxon>
        <taxon>Rhabditomorpha</taxon>
        <taxon>Strongyloidea</taxon>
        <taxon>Ancylostomatidae</taxon>
        <taxon>Ancylostomatinae</taxon>
        <taxon>Ancylostoma</taxon>
    </lineage>
</organism>
<dbReference type="EMBL" id="KE124889">
    <property type="protein sequence ID" value="EPB75750.1"/>
    <property type="molecule type" value="Genomic_DNA"/>
</dbReference>
<sequence>MSSFYFLFAVLFAVSQLSQASFPYYYGDYPALGYYGIADSYPYYPYAAYGYGAYPYGYPFSLALFWKFGTQSSKACQYGIEKLNSDSEIFVTSHYYAFNEYVHAKQVLQFTGITCNGTIIYMFYRKSELRYDGLFRQRRIPILLGNKQSGRAKEKGQVIGLFVIVLTIMILFKLRSMHTRSKFLRTRAEKEANRFSQLPLSELGIGCSDCIWQTNY</sequence>
<accession>A0A0D6LUJ6</accession>
<keyword evidence="1" id="KW-0812">Transmembrane</keyword>
<evidence type="ECO:0000256" key="2">
    <source>
        <dbReference type="SAM" id="SignalP"/>
    </source>
</evidence>
<gene>
    <name evidence="3" type="ORF">ANCCEY_05178</name>
</gene>
<feature type="transmembrane region" description="Helical" evidence="1">
    <location>
        <begin position="44"/>
        <end position="66"/>
    </location>
</feature>
<dbReference type="AlphaFoldDB" id="A0A0D6LUJ6"/>
<dbReference type="Proteomes" id="UP000054495">
    <property type="component" value="Unassembled WGS sequence"/>
</dbReference>
<evidence type="ECO:0000313" key="4">
    <source>
        <dbReference type="Proteomes" id="UP000054495"/>
    </source>
</evidence>
<keyword evidence="1" id="KW-0472">Membrane</keyword>
<feature type="transmembrane region" description="Helical" evidence="1">
    <location>
        <begin position="156"/>
        <end position="174"/>
    </location>
</feature>
<name>A0A0D6LUJ6_9BILA</name>
<keyword evidence="2" id="KW-0732">Signal</keyword>
<protein>
    <submittedName>
        <fullName evidence="3">Uncharacterized protein</fullName>
    </submittedName>
</protein>
<feature type="chain" id="PRO_5002307338" evidence="2">
    <location>
        <begin position="21"/>
        <end position="216"/>
    </location>
</feature>
<feature type="signal peptide" evidence="2">
    <location>
        <begin position="1"/>
        <end position="20"/>
    </location>
</feature>